<evidence type="ECO:0000259" key="15">
    <source>
        <dbReference type="Pfam" id="PF25820"/>
    </source>
</evidence>
<evidence type="ECO:0000313" key="16">
    <source>
        <dbReference type="EMBL" id="KYR02665.1"/>
    </source>
</evidence>
<dbReference type="Pfam" id="PF00294">
    <property type="entry name" value="PfkB"/>
    <property type="match status" value="1"/>
</dbReference>
<dbReference type="InParanoid" id="A0A152A961"/>
<feature type="domain" description="Carbohydrate kinase PfkB" evidence="10">
    <location>
        <begin position="1622"/>
        <end position="1940"/>
    </location>
</feature>
<dbReference type="Pfam" id="PF23034">
    <property type="entry name" value="DUF7035"/>
    <property type="match status" value="1"/>
</dbReference>
<name>A0A152A961_TIELA</name>
<keyword evidence="9" id="KW-0812">Transmembrane</keyword>
<comment type="caution">
    <text evidence="16">The sequence shown here is derived from an EMBL/GenBank/DDBJ whole genome shotgun (WGS) entry which is preliminary data.</text>
</comment>
<evidence type="ECO:0000256" key="9">
    <source>
        <dbReference type="SAM" id="Phobius"/>
    </source>
</evidence>
<keyword evidence="2" id="KW-0479">Metal-binding</keyword>
<dbReference type="Proteomes" id="UP000076078">
    <property type="component" value="Unassembled WGS sequence"/>
</dbReference>
<protein>
    <submittedName>
        <fullName evidence="16">Uncharacterized protein</fullName>
    </submittedName>
</protein>
<organism evidence="16 17">
    <name type="scientific">Tieghemostelium lacteum</name>
    <name type="common">Slime mold</name>
    <name type="synonym">Dictyostelium lacteum</name>
    <dbReference type="NCBI Taxonomy" id="361077"/>
    <lineage>
        <taxon>Eukaryota</taxon>
        <taxon>Amoebozoa</taxon>
        <taxon>Evosea</taxon>
        <taxon>Eumycetozoa</taxon>
        <taxon>Dictyostelia</taxon>
        <taxon>Dictyosteliales</taxon>
        <taxon>Raperosteliaceae</taxon>
        <taxon>Tieghemostelium</taxon>
    </lineage>
</organism>
<dbReference type="SUPFAM" id="SSF110581">
    <property type="entry name" value="Indigoidine synthase A-like"/>
    <property type="match status" value="1"/>
</dbReference>
<evidence type="ECO:0000256" key="2">
    <source>
        <dbReference type="ARBA" id="ARBA00022723"/>
    </source>
</evidence>
<sequence>MLEYGYYTVYLILNLNKAIHSESVFQINLPPEDQYECYSYQQGYNLLSFQCNIVTLWDIEPTITFSIRDYLDRLSNFTFPTFVNSMSGVEPTVYTYGYGHSIADLGVQYKQFYYIAEFVDYHKPIYYIQDYDGHGQSSIRNKPIYGSLDGNYTILNLEICSVDQTISKAINFYSDSTPSSTGLTSYTTSNSSSKSVNITVISTKVTQFDIEITAELSNLISSFLLSSTFGQIRESVSFNYPMAVVGRSSVNNNLIVKFQYLLPPFSTNLTLSIGSITGDDIFYSVSVNATSPIDTTSPVIQSIEYLPIDGISFIIQVVATDDTGVFKVIGDGYTLTAVDLVSGSLQNATFQQYINTTGLYSSTDSKPSIQIFDSYGNFQRYDGFYGDYIPIPQFHPPIDNDYLLNVHQVTFVRFAMNDIDLTLLDCNNTIYFNLSNIDVKGEVTVSFKQLGKSYNGFWNEDEQMFSADFNIPSRLFSGYLEFTMYYESLSYDSIYFKESWKLRARSDYADMMPPMVLDIVTSGPISNALGGIISWNLTIEDKVNGLDWGMVTVLSLLDPYYSQTISIKPQEYQSIYLDTYTVEVTINPACLQDTYFIDLIWLFDKNGYQSYIKASELVLGITNSIPYVISPLMYILDNPNLISSLSISVDCQTPQDDTTPPVLTEFLIISDGPINLFSWTRQFFVNFTVQDTQTPISYRHAPRCYFYSTFFAMDYVNAYPLAYDPGLKSANYSCMINLPYGIGYPSSNILISINGITDEHMNIIGYSTDDIIQISGFNPLLNVTYDRQPMMLEVTPISNLDTQISIVGYGFGLESNLIMRVEYIDSAVNLTSIYQSENFMIYDGIRPHQTYFLVSLANQNFMSNKIVVSPIVPPNNVKPPLPCMGTPICGGSNGVCTLLGCQCNYPWTGNDCMSQIVIIPSPFVNTSNPDIHSNYTTTLPNGQIITLSAYIKIEALRELDSALNEVVKFQFNSWEFKNTTSPLNNEYLEYQYKTTVFHLGLVTKIKVTIQFYTQVTVVYFANSKIAMLPSTIKYKIELTPYKFTSNFNQLQFLMSASFDSSEDDSCSYQEHGDIINSDLEYVRLQVNQNSLYCRFIKRGVIDNRIISITNTIFPVIEDLQTTKYVTRMVGINIPFYRANALVDPDFSILSDILPAGDKIGSLCEPSVDDGLTRLEKIGIIIAVVAFVLLLIIGVILYKVLTNMEFRVKFHRKFDSYRKEKTMKQLFQTICIVILSYFIFKYLNSSGLKNTNPNISTHRKIYEADYGTHDPTGNMAELRKVFKFSKDVEIALRDGLPIVALESTIISHGMPFPKNYETAKSVEQIVRDQGVVPATIAIINGTIHVGMTDEEILYIAQVGVESIKTSRRDLPYVVSQGKTGSTTVSSTILISSMVGIKIFVTGGLGGVHRNAEISMDVSADLTELGRNGVAVVCAGVKSILDIGKTLEYLETQGVTVLSYQTSEFPAFFTKDSGHASPMRIDDTYQIAKLIYSNDILSMSSGVVVAVPNQIGESEEINRAITESIQQSERDLVKGKDITPYLLKMVNDKTKGKSLELNIQLIKNNAKVGSEIALQYYNIKKGNDHKLNSPEPIKQISGQEGRPTQPTLKNTPTPTKPKREVNSDLIVIGGCVIDMISKPNKVSGFRMETSNPGHIEIKMGGVARNIAEVLARLDQNPMFISAVGSDQYAELLINHFESVKLDTQAIARVKGENTAIYNAILDEKGDLSVAISQMEIFNHITPQYLQKFKPQLLKAKMIIIDTNIPIESMIYLHDLIQQNNPSIKLWVEPTSHYKSMKPIQANITSSITYTSPNTDELFAMAKDLLEKQPKLLENNNNVNHQDTSLESIKLHSKVLIDSGMRFIITKMGPNGMLLSYKKDSEYIFKVYQAPNVAKKDIIDVTGAGDSLCGGVIYSLYNNISIEESINIGSLCAKESLLSSHPVSPLLSKSYLNDKLHSEKK</sequence>
<dbReference type="PANTHER" id="PTHR42909">
    <property type="entry name" value="ZGC:136858"/>
    <property type="match status" value="1"/>
</dbReference>
<dbReference type="GO" id="GO:0005737">
    <property type="term" value="C:cytoplasm"/>
    <property type="evidence" value="ECO:0007669"/>
    <property type="project" value="TreeGrafter"/>
</dbReference>
<evidence type="ECO:0000259" key="13">
    <source>
        <dbReference type="Pfam" id="PF23034"/>
    </source>
</evidence>
<evidence type="ECO:0000256" key="4">
    <source>
        <dbReference type="ARBA" id="ARBA00022801"/>
    </source>
</evidence>
<feature type="compositionally biased region" description="Low complexity" evidence="8">
    <location>
        <begin position="1601"/>
        <end position="1611"/>
    </location>
</feature>
<dbReference type="GO" id="GO:0016798">
    <property type="term" value="F:hydrolase activity, acting on glycosyl bonds"/>
    <property type="evidence" value="ECO:0007669"/>
    <property type="project" value="UniProtKB-KW"/>
</dbReference>
<feature type="region of interest" description="Disordered" evidence="8">
    <location>
        <begin position="1583"/>
        <end position="1617"/>
    </location>
</feature>
<keyword evidence="4" id="KW-0378">Hydrolase</keyword>
<dbReference type="GO" id="GO:0046872">
    <property type="term" value="F:metal ion binding"/>
    <property type="evidence" value="ECO:0007669"/>
    <property type="project" value="UniProtKB-KW"/>
</dbReference>
<dbReference type="InterPro" id="IPR056645">
    <property type="entry name" value="DUF7743"/>
</dbReference>
<dbReference type="InterPro" id="IPR055463">
    <property type="entry name" value="DUF7035"/>
</dbReference>
<evidence type="ECO:0000313" key="17">
    <source>
        <dbReference type="Proteomes" id="UP000076078"/>
    </source>
</evidence>
<evidence type="ECO:0000259" key="10">
    <source>
        <dbReference type="Pfam" id="PF00294"/>
    </source>
</evidence>
<dbReference type="GO" id="GO:0016301">
    <property type="term" value="F:kinase activity"/>
    <property type="evidence" value="ECO:0007669"/>
    <property type="project" value="UniProtKB-KW"/>
</dbReference>
<dbReference type="Pfam" id="PF22933">
    <property type="entry name" value="ComC_SSD"/>
    <property type="match status" value="1"/>
</dbReference>
<keyword evidence="7" id="KW-0326">Glycosidase</keyword>
<gene>
    <name evidence="16" type="ORF">DLAC_00119</name>
</gene>
<dbReference type="InterPro" id="IPR011611">
    <property type="entry name" value="PfkB_dom"/>
</dbReference>
<dbReference type="Pfam" id="PF25820">
    <property type="entry name" value="DUF7949"/>
    <property type="match status" value="1"/>
</dbReference>
<dbReference type="InterPro" id="IPR057709">
    <property type="entry name" value="DUF7949"/>
</dbReference>
<keyword evidence="17" id="KW-1185">Reference proteome</keyword>
<evidence type="ECO:0000259" key="14">
    <source>
        <dbReference type="Pfam" id="PF24893"/>
    </source>
</evidence>
<evidence type="ECO:0000256" key="1">
    <source>
        <dbReference type="ARBA" id="ARBA00022679"/>
    </source>
</evidence>
<reference evidence="16 17" key="1">
    <citation type="submission" date="2015-12" db="EMBL/GenBank/DDBJ databases">
        <title>Dictyostelia acquired genes for synthesis and detection of signals that induce cell-type specialization by lateral gene transfer from prokaryotes.</title>
        <authorList>
            <person name="Gloeckner G."/>
            <person name="Schaap P."/>
        </authorList>
    </citation>
    <scope>NUCLEOTIDE SEQUENCE [LARGE SCALE GENOMIC DNA]</scope>
    <source>
        <strain evidence="16 17">TK</strain>
    </source>
</reference>
<dbReference type="InterPro" id="IPR002173">
    <property type="entry name" value="Carboh/pur_kinase_PfkB_CS"/>
</dbReference>
<dbReference type="Gene3D" id="3.40.1790.10">
    <property type="entry name" value="Indigoidine synthase domain"/>
    <property type="match status" value="1"/>
</dbReference>
<dbReference type="InterPro" id="IPR022830">
    <property type="entry name" value="Indigdn_synthA-like"/>
</dbReference>
<dbReference type="STRING" id="361077.A0A152A961"/>
<evidence type="ECO:0000256" key="3">
    <source>
        <dbReference type="ARBA" id="ARBA00022777"/>
    </source>
</evidence>
<dbReference type="SUPFAM" id="SSF53613">
    <property type="entry name" value="Ribokinase-like"/>
    <property type="match status" value="1"/>
</dbReference>
<evidence type="ECO:0000256" key="5">
    <source>
        <dbReference type="ARBA" id="ARBA00023211"/>
    </source>
</evidence>
<feature type="transmembrane region" description="Helical" evidence="9">
    <location>
        <begin position="1177"/>
        <end position="1200"/>
    </location>
</feature>
<evidence type="ECO:0000259" key="12">
    <source>
        <dbReference type="Pfam" id="PF23033"/>
    </source>
</evidence>
<feature type="domain" description="DUF7035" evidence="13">
    <location>
        <begin position="509"/>
        <end position="652"/>
    </location>
</feature>
<keyword evidence="5" id="KW-0464">Manganese</keyword>
<dbReference type="Pfam" id="PF04227">
    <property type="entry name" value="Indigoidine_A"/>
    <property type="match status" value="1"/>
</dbReference>
<feature type="domain" description="ComC supersandwich" evidence="11">
    <location>
        <begin position="928"/>
        <end position="1149"/>
    </location>
</feature>
<dbReference type="EMBL" id="LODT01000001">
    <property type="protein sequence ID" value="KYR02665.1"/>
    <property type="molecule type" value="Genomic_DNA"/>
</dbReference>
<accession>A0A152A961</accession>
<dbReference type="PANTHER" id="PTHR42909:SF1">
    <property type="entry name" value="CARBOHYDRATE KINASE PFKB DOMAIN-CONTAINING PROTEIN"/>
    <property type="match status" value="1"/>
</dbReference>
<proteinExistence type="inferred from homology"/>
<keyword evidence="3" id="KW-0418">Kinase</keyword>
<dbReference type="InterPro" id="IPR054484">
    <property type="entry name" value="ComC_SSD"/>
</dbReference>
<dbReference type="GO" id="GO:0004730">
    <property type="term" value="F:pseudouridylate synthase activity"/>
    <property type="evidence" value="ECO:0007669"/>
    <property type="project" value="InterPro"/>
</dbReference>
<dbReference type="InterPro" id="IPR007342">
    <property type="entry name" value="PsuG"/>
</dbReference>
<dbReference type="OrthoDB" id="198885at2759"/>
<dbReference type="CDD" id="cd01941">
    <property type="entry name" value="YeiC_kinase_like"/>
    <property type="match status" value="1"/>
</dbReference>
<dbReference type="Pfam" id="PF23033">
    <property type="entry name" value="DUF7034"/>
    <property type="match status" value="1"/>
</dbReference>
<feature type="domain" description="DUF7743" evidence="14">
    <location>
        <begin position="293"/>
        <end position="385"/>
    </location>
</feature>
<evidence type="ECO:0000256" key="7">
    <source>
        <dbReference type="ARBA" id="ARBA00023295"/>
    </source>
</evidence>
<feature type="domain" description="DUF7034" evidence="12">
    <location>
        <begin position="661"/>
        <end position="785"/>
    </location>
</feature>
<keyword evidence="9" id="KW-1133">Transmembrane helix</keyword>
<dbReference type="HAMAP" id="MF_01876">
    <property type="entry name" value="PsiMP_glycosidase"/>
    <property type="match status" value="1"/>
</dbReference>
<keyword evidence="9" id="KW-0472">Membrane</keyword>
<dbReference type="PROSITE" id="PS00584">
    <property type="entry name" value="PFKB_KINASES_2"/>
    <property type="match status" value="1"/>
</dbReference>
<evidence type="ECO:0000259" key="11">
    <source>
        <dbReference type="Pfam" id="PF22933"/>
    </source>
</evidence>
<evidence type="ECO:0000256" key="6">
    <source>
        <dbReference type="ARBA" id="ARBA00023239"/>
    </source>
</evidence>
<dbReference type="InterPro" id="IPR029056">
    <property type="entry name" value="Ribokinase-like"/>
</dbReference>
<feature type="domain" description="DUF7949" evidence="15">
    <location>
        <begin position="883"/>
        <end position="916"/>
    </location>
</feature>
<dbReference type="Gene3D" id="3.40.1190.20">
    <property type="match status" value="1"/>
</dbReference>
<dbReference type="InterPro" id="IPR055462">
    <property type="entry name" value="DUF7034"/>
</dbReference>
<feature type="transmembrane region" description="Helical" evidence="9">
    <location>
        <begin position="1221"/>
        <end position="1239"/>
    </location>
</feature>
<dbReference type="Pfam" id="PF24893">
    <property type="entry name" value="DUF7743"/>
    <property type="match status" value="1"/>
</dbReference>
<keyword evidence="1" id="KW-0808">Transferase</keyword>
<keyword evidence="6" id="KW-0456">Lyase</keyword>
<evidence type="ECO:0000256" key="8">
    <source>
        <dbReference type="SAM" id="MobiDB-lite"/>
    </source>
</evidence>